<dbReference type="PANTHER" id="PTHR47988">
    <property type="entry name" value="SOMATIC EMBRYOGENESIS RECEPTOR KINASE 1"/>
    <property type="match status" value="1"/>
</dbReference>
<evidence type="ECO:0000259" key="5">
    <source>
        <dbReference type="Pfam" id="PF08263"/>
    </source>
</evidence>
<proteinExistence type="predicted"/>
<reference evidence="6 7" key="1">
    <citation type="submission" date="2024-11" db="EMBL/GenBank/DDBJ databases">
        <title>A near-complete genome assembly of Cinchona calisaya.</title>
        <authorList>
            <person name="Lian D.C."/>
            <person name="Zhao X.W."/>
            <person name="Wei L."/>
        </authorList>
    </citation>
    <scope>NUCLEOTIDE SEQUENCE [LARGE SCALE GENOMIC DNA]</scope>
    <source>
        <tissue evidence="6">Nenye</tissue>
    </source>
</reference>
<comment type="caution">
    <text evidence="6">The sequence shown here is derived from an EMBL/GenBank/DDBJ whole genome shotgun (WGS) entry which is preliminary data.</text>
</comment>
<dbReference type="Pfam" id="PF08263">
    <property type="entry name" value="LRRNT_2"/>
    <property type="match status" value="1"/>
</dbReference>
<evidence type="ECO:0000313" key="7">
    <source>
        <dbReference type="Proteomes" id="UP001630127"/>
    </source>
</evidence>
<dbReference type="InterPro" id="IPR032675">
    <property type="entry name" value="LRR_dom_sf"/>
</dbReference>
<keyword evidence="2 4" id="KW-0732">Signal</keyword>
<evidence type="ECO:0000256" key="1">
    <source>
        <dbReference type="ARBA" id="ARBA00022614"/>
    </source>
</evidence>
<keyword evidence="1" id="KW-0433">Leucine-rich repeat</keyword>
<evidence type="ECO:0000256" key="2">
    <source>
        <dbReference type="ARBA" id="ARBA00022729"/>
    </source>
</evidence>
<evidence type="ECO:0000256" key="3">
    <source>
        <dbReference type="ARBA" id="ARBA00022737"/>
    </source>
</evidence>
<dbReference type="Proteomes" id="UP001630127">
    <property type="component" value="Unassembled WGS sequence"/>
</dbReference>
<evidence type="ECO:0000256" key="4">
    <source>
        <dbReference type="SAM" id="SignalP"/>
    </source>
</evidence>
<protein>
    <recommendedName>
        <fullName evidence="5">Leucine-rich repeat-containing N-terminal plant-type domain-containing protein</fullName>
    </recommendedName>
</protein>
<feature type="domain" description="Leucine-rich repeat-containing N-terminal plant-type" evidence="5">
    <location>
        <begin position="23"/>
        <end position="62"/>
    </location>
</feature>
<gene>
    <name evidence="6" type="ORF">ACH5RR_030890</name>
</gene>
<dbReference type="Pfam" id="PF13855">
    <property type="entry name" value="LRR_8"/>
    <property type="match status" value="1"/>
</dbReference>
<keyword evidence="3" id="KW-0677">Repeat</keyword>
<name>A0ABD2YX69_9GENT</name>
<sequence>MRRCKALFVLVFALAIAIIADCNSEGDALTAWKSKLKDPNNVLQSWDPTLVNPCTWFHVTCNSDNSVVRVDLGNAELSGPLVPQLGLLSNLQYLEVYSNRINGVIPPALGNLTELVSLDLYQNRLIGSIPEVLGNLRSLKFLRLNGNMLSGKLPNTILLLINYGQLQILDVSNNRLAGTVRATNKTGFAITTVIQDPKAY</sequence>
<feature type="chain" id="PRO_5044752530" description="Leucine-rich repeat-containing N-terminal plant-type domain-containing protein" evidence="4">
    <location>
        <begin position="23"/>
        <end position="200"/>
    </location>
</feature>
<feature type="signal peptide" evidence="4">
    <location>
        <begin position="1"/>
        <end position="22"/>
    </location>
</feature>
<dbReference type="EMBL" id="JBJUIK010000012">
    <property type="protein sequence ID" value="KAL3511489.1"/>
    <property type="molecule type" value="Genomic_DNA"/>
</dbReference>
<dbReference type="Gene3D" id="3.80.10.10">
    <property type="entry name" value="Ribonuclease Inhibitor"/>
    <property type="match status" value="1"/>
</dbReference>
<dbReference type="FunFam" id="3.80.10.10:FF:000024">
    <property type="entry name" value="Somatic embryogenesis receptor kinase 1"/>
    <property type="match status" value="1"/>
</dbReference>
<keyword evidence="7" id="KW-1185">Reference proteome</keyword>
<dbReference type="Pfam" id="PF00560">
    <property type="entry name" value="LRR_1"/>
    <property type="match status" value="1"/>
</dbReference>
<evidence type="ECO:0000313" key="6">
    <source>
        <dbReference type="EMBL" id="KAL3511489.1"/>
    </source>
</evidence>
<dbReference type="InterPro" id="IPR013210">
    <property type="entry name" value="LRR_N_plant-typ"/>
</dbReference>
<dbReference type="InterPro" id="IPR001611">
    <property type="entry name" value="Leu-rich_rpt"/>
</dbReference>
<dbReference type="AlphaFoldDB" id="A0ABD2YX69"/>
<accession>A0ABD2YX69</accession>
<organism evidence="6 7">
    <name type="scientific">Cinchona calisaya</name>
    <dbReference type="NCBI Taxonomy" id="153742"/>
    <lineage>
        <taxon>Eukaryota</taxon>
        <taxon>Viridiplantae</taxon>
        <taxon>Streptophyta</taxon>
        <taxon>Embryophyta</taxon>
        <taxon>Tracheophyta</taxon>
        <taxon>Spermatophyta</taxon>
        <taxon>Magnoliopsida</taxon>
        <taxon>eudicotyledons</taxon>
        <taxon>Gunneridae</taxon>
        <taxon>Pentapetalae</taxon>
        <taxon>asterids</taxon>
        <taxon>lamiids</taxon>
        <taxon>Gentianales</taxon>
        <taxon>Rubiaceae</taxon>
        <taxon>Cinchonoideae</taxon>
        <taxon>Cinchoneae</taxon>
        <taxon>Cinchona</taxon>
    </lineage>
</organism>
<dbReference type="SUPFAM" id="SSF52058">
    <property type="entry name" value="L domain-like"/>
    <property type="match status" value="1"/>
</dbReference>